<accession>A0A6A0B866</accession>
<dbReference type="Gene3D" id="1.10.287.1030">
    <property type="entry name" value="Nudix-associated domain"/>
    <property type="match status" value="1"/>
</dbReference>
<evidence type="ECO:0000259" key="1">
    <source>
        <dbReference type="PROSITE" id="PS51462"/>
    </source>
</evidence>
<sequence>MPTFSSKKEERHHYEHHATEKEFLAWYANQELKTYETPSVTVDNVIFAYNPDTNRVNLLLIQRKAHPYLHHWALPGGFLNKNEDTTQAAIREVFEETQVKVDHQFVDQLCTVATPNRDPRSWIVTVAHLVYLPTLPQATAGDDAANAKWFDFSVDSQTNQIHISDIPDSQIAFDHLEILNTAVKRIQGRFDYKPEFLNVLPEFFTLKQVRNLYEQFKGSTEISLKHYNLKRNHAEYLEQTDAVVQGERGKPQRLFKLTSRHL</sequence>
<dbReference type="InterPro" id="IPR054105">
    <property type="entry name" value="WHD_NrtR"/>
</dbReference>
<dbReference type="Pfam" id="PF21906">
    <property type="entry name" value="WHD_NrtR"/>
    <property type="match status" value="1"/>
</dbReference>
<dbReference type="Gene3D" id="3.90.79.10">
    <property type="entry name" value="Nucleoside Triphosphate Pyrophosphohydrolase"/>
    <property type="match status" value="1"/>
</dbReference>
<keyword evidence="3" id="KW-1185">Reference proteome</keyword>
<dbReference type="RefSeq" id="WP_172207140.1">
    <property type="nucleotide sequence ID" value="NZ_BLLI01000002.1"/>
</dbReference>
<gene>
    <name evidence="2" type="ORF">Hs30E_01010</name>
</gene>
<proteinExistence type="predicted"/>
<name>A0A6A0B866_9LACT</name>
<dbReference type="PANTHER" id="PTHR43736">
    <property type="entry name" value="ADP-RIBOSE PYROPHOSPHATASE"/>
    <property type="match status" value="1"/>
</dbReference>
<comment type="caution">
    <text evidence="2">The sequence shown here is derived from an EMBL/GenBank/DDBJ whole genome shotgun (WGS) entry which is preliminary data.</text>
</comment>
<organism evidence="2 3">
    <name type="scientific">Pseudolactococcus hodotermopsidis</name>
    <dbReference type="NCBI Taxonomy" id="2709157"/>
    <lineage>
        <taxon>Bacteria</taxon>
        <taxon>Bacillati</taxon>
        <taxon>Bacillota</taxon>
        <taxon>Bacilli</taxon>
        <taxon>Lactobacillales</taxon>
        <taxon>Streptococcaceae</taxon>
        <taxon>Pseudolactococcus</taxon>
    </lineage>
</organism>
<dbReference type="Gene3D" id="1.10.10.10">
    <property type="entry name" value="Winged helix-like DNA-binding domain superfamily/Winged helix DNA-binding domain"/>
    <property type="match status" value="1"/>
</dbReference>
<protein>
    <submittedName>
        <fullName evidence="2">DNA mismatch repair protein MutT</fullName>
    </submittedName>
</protein>
<dbReference type="InterPro" id="IPR015797">
    <property type="entry name" value="NUDIX_hydrolase-like_dom_sf"/>
</dbReference>
<dbReference type="Proteomes" id="UP000480303">
    <property type="component" value="Unassembled WGS sequence"/>
</dbReference>
<feature type="domain" description="Nudix hydrolase" evidence="1">
    <location>
        <begin position="39"/>
        <end position="174"/>
    </location>
</feature>
<dbReference type="InterPro" id="IPR036388">
    <property type="entry name" value="WH-like_DNA-bd_sf"/>
</dbReference>
<dbReference type="SUPFAM" id="SSF46785">
    <property type="entry name" value="Winged helix' DNA-binding domain"/>
    <property type="match status" value="1"/>
</dbReference>
<dbReference type="InterPro" id="IPR036390">
    <property type="entry name" value="WH_DNA-bd_sf"/>
</dbReference>
<dbReference type="EMBL" id="BLLI01000002">
    <property type="protein sequence ID" value="GFH41550.1"/>
    <property type="molecule type" value="Genomic_DNA"/>
</dbReference>
<evidence type="ECO:0000313" key="2">
    <source>
        <dbReference type="EMBL" id="GFH41550.1"/>
    </source>
</evidence>
<dbReference type="InterPro" id="IPR000086">
    <property type="entry name" value="NUDIX_hydrolase_dom"/>
</dbReference>
<evidence type="ECO:0000313" key="3">
    <source>
        <dbReference type="Proteomes" id="UP000480303"/>
    </source>
</evidence>
<dbReference type="PANTHER" id="PTHR43736:SF4">
    <property type="entry name" value="SLR1690 PROTEIN"/>
    <property type="match status" value="1"/>
</dbReference>
<dbReference type="Pfam" id="PF00293">
    <property type="entry name" value="NUDIX"/>
    <property type="match status" value="1"/>
</dbReference>
<dbReference type="PROSITE" id="PS51462">
    <property type="entry name" value="NUDIX"/>
    <property type="match status" value="1"/>
</dbReference>
<dbReference type="SUPFAM" id="SSF55811">
    <property type="entry name" value="Nudix"/>
    <property type="match status" value="1"/>
</dbReference>
<dbReference type="CDD" id="cd18873">
    <property type="entry name" value="NUDIX_NadM_like"/>
    <property type="match status" value="1"/>
</dbReference>
<reference evidence="2 3" key="1">
    <citation type="submission" date="2020-02" db="EMBL/GenBank/DDBJ databases">
        <title>Draft genome sequence of Lactococcus sp. Hs30E4-3.</title>
        <authorList>
            <person name="Noda S."/>
            <person name="Yuki M."/>
            <person name="Ohkuma M."/>
        </authorList>
    </citation>
    <scope>NUCLEOTIDE SEQUENCE [LARGE SCALE GENOMIC DNA]</scope>
    <source>
        <strain evidence="2 3">Hs30E4-3</strain>
    </source>
</reference>
<dbReference type="AlphaFoldDB" id="A0A6A0B866"/>